<dbReference type="EMBL" id="CCYD01002371">
    <property type="protein sequence ID" value="CEG47102.1"/>
    <property type="molecule type" value="Genomic_DNA"/>
</dbReference>
<evidence type="ECO:0000259" key="5">
    <source>
        <dbReference type="Pfam" id="PF08547"/>
    </source>
</evidence>
<dbReference type="STRING" id="4781.A0A0P1AZQ6"/>
<dbReference type="GO" id="GO:0032981">
    <property type="term" value="P:mitochondrial respiratory chain complex I assembly"/>
    <property type="evidence" value="ECO:0007669"/>
    <property type="project" value="TreeGrafter"/>
</dbReference>
<dbReference type="RefSeq" id="XP_024583471.1">
    <property type="nucleotide sequence ID" value="XM_024718032.1"/>
</dbReference>
<dbReference type="InterPro" id="IPR039131">
    <property type="entry name" value="NDUFAF1"/>
</dbReference>
<comment type="subcellular location">
    <subcellularLocation>
        <location evidence="1">Mitochondrion</location>
    </subcellularLocation>
</comment>
<feature type="domain" description="NADH:ubiquinone oxidoreductase intermediate-associated protein 30" evidence="5">
    <location>
        <begin position="69"/>
        <end position="257"/>
    </location>
</feature>
<name>A0A0P1AZQ6_PLAHL</name>
<dbReference type="Pfam" id="PF08547">
    <property type="entry name" value="CIA30"/>
    <property type="match status" value="1"/>
</dbReference>
<dbReference type="SUPFAM" id="SSF49785">
    <property type="entry name" value="Galactose-binding domain-like"/>
    <property type="match status" value="1"/>
</dbReference>
<dbReference type="GO" id="GO:0006120">
    <property type="term" value="P:mitochondrial electron transport, NADH to ubiquinone"/>
    <property type="evidence" value="ECO:0007669"/>
    <property type="project" value="TreeGrafter"/>
</dbReference>
<dbReference type="InterPro" id="IPR013857">
    <property type="entry name" value="NADH-UbQ_OxRdtase-assoc_prot30"/>
</dbReference>
<comment type="similarity">
    <text evidence="2">Belongs to the CIA30 family.</text>
</comment>
<dbReference type="OrthoDB" id="42561at2759"/>
<keyword evidence="3" id="KW-0496">Mitochondrion</keyword>
<reference evidence="7" key="1">
    <citation type="submission" date="2014-09" db="EMBL/GenBank/DDBJ databases">
        <authorList>
            <person name="Sharma Rahul"/>
            <person name="Thines Marco"/>
        </authorList>
    </citation>
    <scope>NUCLEOTIDE SEQUENCE [LARGE SCALE GENOMIC DNA]</scope>
</reference>
<evidence type="ECO:0000256" key="3">
    <source>
        <dbReference type="ARBA" id="ARBA00023128"/>
    </source>
</evidence>
<dbReference type="GeneID" id="36398811"/>
<keyword evidence="7" id="KW-1185">Reference proteome</keyword>
<dbReference type="InterPro" id="IPR008979">
    <property type="entry name" value="Galactose-bd-like_sf"/>
</dbReference>
<keyword evidence="4" id="KW-0143">Chaperone</keyword>
<dbReference type="PANTHER" id="PTHR13194:SF18">
    <property type="entry name" value="COMPLEX I INTERMEDIATE-ASSOCIATED PROTEIN 30, MITOCHONDRIAL"/>
    <property type="match status" value="1"/>
</dbReference>
<dbReference type="PANTHER" id="PTHR13194">
    <property type="entry name" value="COMPLEX I INTERMEDIATE-ASSOCIATED PROTEIN 30"/>
    <property type="match status" value="1"/>
</dbReference>
<evidence type="ECO:0000256" key="2">
    <source>
        <dbReference type="ARBA" id="ARBA00007884"/>
    </source>
</evidence>
<organism evidence="6 7">
    <name type="scientific">Plasmopara halstedii</name>
    <name type="common">Downy mildew of sunflower</name>
    <dbReference type="NCBI Taxonomy" id="4781"/>
    <lineage>
        <taxon>Eukaryota</taxon>
        <taxon>Sar</taxon>
        <taxon>Stramenopiles</taxon>
        <taxon>Oomycota</taxon>
        <taxon>Peronosporomycetes</taxon>
        <taxon>Peronosporales</taxon>
        <taxon>Peronosporaceae</taxon>
        <taxon>Plasmopara</taxon>
    </lineage>
</organism>
<dbReference type="AlphaFoldDB" id="A0A0P1AZQ6"/>
<proteinExistence type="inferred from homology"/>
<evidence type="ECO:0000256" key="1">
    <source>
        <dbReference type="ARBA" id="ARBA00004173"/>
    </source>
</evidence>
<sequence>MTTIDVIVVTFDWQKNNILLGSVGLSLTITKIKTMGLWRKALTSMNATILNSKQSLGIQLKLQPEKNIFLFDAKESVAEWTASSDKSIGGLSKCKWGFYTGEEPMKASDDKASKIFIQNVKKQDRIASAVFTGNLSMDCQPTEAGVIRSGYCAVRASTSSDLLLHGYEGISMRIMTDGREYRMNIQMESWNPFNLFIGFIRTPPNEWVDIDLPFRNFLLTAKGFVKITDETKLDPSKLKSIGFAIADQREGEFELRIQWIKAVAQLKSSDKDKDHNNDDDRFDHSSADYFRKPADLVI</sequence>
<protein>
    <submittedName>
        <fullName evidence="6">Uncharacterized conserved protein</fullName>
    </submittedName>
</protein>
<evidence type="ECO:0000313" key="6">
    <source>
        <dbReference type="EMBL" id="CEG47102.1"/>
    </source>
</evidence>
<dbReference type="GO" id="GO:0051082">
    <property type="term" value="F:unfolded protein binding"/>
    <property type="evidence" value="ECO:0007669"/>
    <property type="project" value="TreeGrafter"/>
</dbReference>
<evidence type="ECO:0000256" key="4">
    <source>
        <dbReference type="ARBA" id="ARBA00023186"/>
    </source>
</evidence>
<evidence type="ECO:0000313" key="7">
    <source>
        <dbReference type="Proteomes" id="UP000054928"/>
    </source>
</evidence>
<dbReference type="GO" id="GO:0005739">
    <property type="term" value="C:mitochondrion"/>
    <property type="evidence" value="ECO:0007669"/>
    <property type="project" value="UniProtKB-SubCell"/>
</dbReference>
<dbReference type="Proteomes" id="UP000054928">
    <property type="component" value="Unassembled WGS sequence"/>
</dbReference>
<accession>A0A0P1AZQ6</accession>
<dbReference type="OMA" id="WIKAVAQ"/>